<dbReference type="Proteomes" id="UP000469734">
    <property type="component" value="Unassembled WGS sequence"/>
</dbReference>
<proteinExistence type="predicted"/>
<reference evidence="6 7" key="1">
    <citation type="submission" date="2019-12" db="EMBL/GenBank/DDBJ databases">
        <title>Novel species isolated from a subtropical stream in China.</title>
        <authorList>
            <person name="Lu H."/>
        </authorList>
    </citation>
    <scope>NUCLEOTIDE SEQUENCE [LARGE SCALE GENOMIC DNA]</scope>
    <source>
        <strain evidence="6 7">FT134W</strain>
    </source>
</reference>
<dbReference type="PANTHER" id="PTHR42852">
    <property type="entry name" value="THIOL:DISULFIDE INTERCHANGE PROTEIN DSBE"/>
    <property type="match status" value="1"/>
</dbReference>
<dbReference type="InterPro" id="IPR013740">
    <property type="entry name" value="Redoxin"/>
</dbReference>
<dbReference type="GO" id="GO:0030313">
    <property type="term" value="C:cell envelope"/>
    <property type="evidence" value="ECO:0007669"/>
    <property type="project" value="UniProtKB-SubCell"/>
</dbReference>
<keyword evidence="3" id="KW-0676">Redox-active center</keyword>
<dbReference type="PROSITE" id="PS51352">
    <property type="entry name" value="THIOREDOXIN_2"/>
    <property type="match status" value="1"/>
</dbReference>
<dbReference type="InterPro" id="IPR017937">
    <property type="entry name" value="Thioredoxin_CS"/>
</dbReference>
<evidence type="ECO:0000313" key="6">
    <source>
        <dbReference type="EMBL" id="MYM73142.1"/>
    </source>
</evidence>
<keyword evidence="2" id="KW-0201">Cytochrome c-type biogenesis</keyword>
<name>A0A7X4H2K2_9BURK</name>
<gene>
    <name evidence="6" type="ORF">GTP56_13180</name>
</gene>
<keyword evidence="4" id="KW-0472">Membrane</keyword>
<evidence type="ECO:0000259" key="5">
    <source>
        <dbReference type="PROSITE" id="PS51352"/>
    </source>
</evidence>
<comment type="caution">
    <text evidence="6">The sequence shown here is derived from an EMBL/GenBank/DDBJ whole genome shotgun (WGS) entry which is preliminary data.</text>
</comment>
<dbReference type="AlphaFoldDB" id="A0A7X4H2K2"/>
<dbReference type="InterPro" id="IPR036249">
    <property type="entry name" value="Thioredoxin-like_sf"/>
</dbReference>
<sequence length="273" mass="29970">MKIGPLLLPYTALLLLIVVTISFAIARYFDRRNERKIETPITIMFIVAVLVARLGFVLRYHSLYLNHPLTMLDIRDGGWDAQSGVIAAWVVALVIWQRDRAIRKAVAVTVGTASVLWLAGSVLLFINTSAQGSMPGNALRNLNGQQVTLSDFHGKPTVINFWATWCPPCQKEMPAMAHVQAQRPDVNFVFVNQGESPQVIQQFLAAGRLALNNVLLDPTQATARGFSVMGYPTTLFFDASGKLVYQHMGPLSEAALLHRLDETGTQGGGSLVK</sequence>
<evidence type="ECO:0000256" key="3">
    <source>
        <dbReference type="ARBA" id="ARBA00023284"/>
    </source>
</evidence>
<feature type="transmembrane region" description="Helical" evidence="4">
    <location>
        <begin position="41"/>
        <end position="61"/>
    </location>
</feature>
<accession>A0A7X4H2K2</accession>
<dbReference type="Pfam" id="PF08534">
    <property type="entry name" value="Redoxin"/>
    <property type="match status" value="1"/>
</dbReference>
<feature type="transmembrane region" description="Helical" evidence="4">
    <location>
        <begin position="81"/>
        <end position="98"/>
    </location>
</feature>
<dbReference type="Pfam" id="PF01790">
    <property type="entry name" value="LGT"/>
    <property type="match status" value="1"/>
</dbReference>
<organism evidence="6 7">
    <name type="scientific">Duganella margarita</name>
    <dbReference type="NCBI Taxonomy" id="2692170"/>
    <lineage>
        <taxon>Bacteria</taxon>
        <taxon>Pseudomonadati</taxon>
        <taxon>Pseudomonadota</taxon>
        <taxon>Betaproteobacteria</taxon>
        <taxon>Burkholderiales</taxon>
        <taxon>Oxalobacteraceae</taxon>
        <taxon>Telluria group</taxon>
        <taxon>Duganella</taxon>
    </lineage>
</organism>
<dbReference type="EMBL" id="WWCR01000012">
    <property type="protein sequence ID" value="MYM73142.1"/>
    <property type="molecule type" value="Genomic_DNA"/>
</dbReference>
<dbReference type="RefSeq" id="WP_161050410.1">
    <property type="nucleotide sequence ID" value="NZ_WWCR01000012.1"/>
</dbReference>
<evidence type="ECO:0000256" key="2">
    <source>
        <dbReference type="ARBA" id="ARBA00022748"/>
    </source>
</evidence>
<dbReference type="PROSITE" id="PS00194">
    <property type="entry name" value="THIOREDOXIN_1"/>
    <property type="match status" value="1"/>
</dbReference>
<feature type="transmembrane region" description="Helical" evidence="4">
    <location>
        <begin position="6"/>
        <end position="29"/>
    </location>
</feature>
<keyword evidence="4" id="KW-1133">Transmembrane helix</keyword>
<evidence type="ECO:0000256" key="4">
    <source>
        <dbReference type="SAM" id="Phobius"/>
    </source>
</evidence>
<dbReference type="GO" id="GO:0017004">
    <property type="term" value="P:cytochrome complex assembly"/>
    <property type="evidence" value="ECO:0007669"/>
    <property type="project" value="UniProtKB-KW"/>
</dbReference>
<feature type="domain" description="Thioredoxin" evidence="5">
    <location>
        <begin position="128"/>
        <end position="265"/>
    </location>
</feature>
<dbReference type="InterPro" id="IPR001640">
    <property type="entry name" value="Lgt"/>
</dbReference>
<evidence type="ECO:0000256" key="1">
    <source>
        <dbReference type="ARBA" id="ARBA00004196"/>
    </source>
</evidence>
<keyword evidence="4" id="KW-0812">Transmembrane</keyword>
<evidence type="ECO:0000313" key="7">
    <source>
        <dbReference type="Proteomes" id="UP000469734"/>
    </source>
</evidence>
<dbReference type="InterPro" id="IPR050553">
    <property type="entry name" value="Thioredoxin_ResA/DsbE_sf"/>
</dbReference>
<dbReference type="GO" id="GO:0042158">
    <property type="term" value="P:lipoprotein biosynthetic process"/>
    <property type="evidence" value="ECO:0007669"/>
    <property type="project" value="InterPro"/>
</dbReference>
<dbReference type="PANTHER" id="PTHR42852:SF18">
    <property type="entry name" value="CHROMOSOME UNDETERMINED SCAFFOLD_47, WHOLE GENOME SHOTGUN SEQUENCE"/>
    <property type="match status" value="1"/>
</dbReference>
<feature type="transmembrane region" description="Helical" evidence="4">
    <location>
        <begin position="105"/>
        <end position="126"/>
    </location>
</feature>
<protein>
    <submittedName>
        <fullName evidence="6">Redoxin domain-containing protein</fullName>
    </submittedName>
</protein>
<comment type="subcellular location">
    <subcellularLocation>
        <location evidence="1">Cell envelope</location>
    </subcellularLocation>
</comment>
<dbReference type="Gene3D" id="3.40.30.10">
    <property type="entry name" value="Glutaredoxin"/>
    <property type="match status" value="1"/>
</dbReference>
<dbReference type="GO" id="GO:0015036">
    <property type="term" value="F:disulfide oxidoreductase activity"/>
    <property type="evidence" value="ECO:0007669"/>
    <property type="project" value="UniProtKB-ARBA"/>
</dbReference>
<dbReference type="GO" id="GO:0008961">
    <property type="term" value="F:phosphatidylglycerol-prolipoprotein diacylglyceryl transferase activity"/>
    <property type="evidence" value="ECO:0007669"/>
    <property type="project" value="InterPro"/>
</dbReference>
<dbReference type="InterPro" id="IPR013766">
    <property type="entry name" value="Thioredoxin_domain"/>
</dbReference>
<dbReference type="GO" id="GO:0005886">
    <property type="term" value="C:plasma membrane"/>
    <property type="evidence" value="ECO:0007669"/>
    <property type="project" value="InterPro"/>
</dbReference>
<dbReference type="SUPFAM" id="SSF52833">
    <property type="entry name" value="Thioredoxin-like"/>
    <property type="match status" value="1"/>
</dbReference>
<dbReference type="CDD" id="cd02966">
    <property type="entry name" value="TlpA_like_family"/>
    <property type="match status" value="1"/>
</dbReference>